<dbReference type="OrthoDB" id="10262656at2759"/>
<evidence type="ECO:0000256" key="3">
    <source>
        <dbReference type="ARBA" id="ARBA00022692"/>
    </source>
</evidence>
<dbReference type="EMBL" id="CAJPDQ010000044">
    <property type="protein sequence ID" value="CAF9932396.1"/>
    <property type="molecule type" value="Genomic_DNA"/>
</dbReference>
<keyword evidence="2" id="KW-0813">Transport</keyword>
<reference evidence="8" key="1">
    <citation type="submission" date="2021-03" db="EMBL/GenBank/DDBJ databases">
        <authorList>
            <person name="Tagirdzhanova G."/>
        </authorList>
    </citation>
    <scope>NUCLEOTIDE SEQUENCE</scope>
</reference>
<dbReference type="PANTHER" id="PTHR23504:SF16">
    <property type="entry name" value="TRANSPORTER, PUTATIVE (AFU_ORTHOLOGUE AFUA_1G13970)-RELATED"/>
    <property type="match status" value="1"/>
</dbReference>
<dbReference type="GO" id="GO:0016020">
    <property type="term" value="C:membrane"/>
    <property type="evidence" value="ECO:0007669"/>
    <property type="project" value="UniProtKB-SubCell"/>
</dbReference>
<feature type="transmembrane region" description="Helical" evidence="6">
    <location>
        <begin position="415"/>
        <end position="434"/>
    </location>
</feature>
<dbReference type="SUPFAM" id="SSF103473">
    <property type="entry name" value="MFS general substrate transporter"/>
    <property type="match status" value="1"/>
</dbReference>
<feature type="transmembrane region" description="Helical" evidence="6">
    <location>
        <begin position="262"/>
        <end position="285"/>
    </location>
</feature>
<dbReference type="InterPro" id="IPR020846">
    <property type="entry name" value="MFS_dom"/>
</dbReference>
<keyword evidence="4 6" id="KW-1133">Transmembrane helix</keyword>
<dbReference type="PANTHER" id="PTHR23504">
    <property type="entry name" value="MAJOR FACILITATOR SUPERFAMILY DOMAIN-CONTAINING PROTEIN 10"/>
    <property type="match status" value="1"/>
</dbReference>
<evidence type="ECO:0000256" key="5">
    <source>
        <dbReference type="ARBA" id="ARBA00023136"/>
    </source>
</evidence>
<keyword evidence="3 6" id="KW-0812">Transmembrane</keyword>
<evidence type="ECO:0000259" key="7">
    <source>
        <dbReference type="PROSITE" id="PS50850"/>
    </source>
</evidence>
<feature type="transmembrane region" description="Helical" evidence="6">
    <location>
        <begin position="446"/>
        <end position="465"/>
    </location>
</feature>
<feature type="transmembrane region" description="Helical" evidence="6">
    <location>
        <begin position="555"/>
        <end position="574"/>
    </location>
</feature>
<comment type="subcellular location">
    <subcellularLocation>
        <location evidence="1">Membrane</location>
        <topology evidence="1">Multi-pass membrane protein</topology>
    </subcellularLocation>
</comment>
<dbReference type="PROSITE" id="PS50850">
    <property type="entry name" value="MFS"/>
    <property type="match status" value="1"/>
</dbReference>
<sequence>MENLRLPSPESFMLDEPLDGLAQDFPAEEKTKYAAPISIACLAPQPPRLPSESLLNVFQTPAAPSKMPSWANMPQKTQLFVLFLSRFADFFQMACLQAIMFHQLRSFDPEAADAKISKQAGILTGVFTSAQIVTGLLWGRVADYPQMGRKRVLVLGFVGTAISCIGIAFSRSFGAVVAWRCVGGGINGTVGAARTMLAESVPKSYHSRAFLILPLAFNVAQIFGPILGGAMADPVKLYPQLFGPSTILGGKDGVMWMQSFPYAAPNLLSAFVCLLEALLIYVMAFETLEARKHVRDRGAEFGQSIYHFLTRPFGKQYAYSKLDGDIESPTANIEMDRQALAEKMSAKPKTRQILPFSRIWTKNLLFTLLSIALFDFHMGAFTSLWLIFLSTARTLEAPKSIVLFSGGLSFPPPTIGWAMSILGFIGIALQLTLYPRISSRLGLVRSFQYSLALFPLAYFLTPYLARIPCTTEAPAPASGIFLWMGIATVLFLQVAARTFALPASILLLNNSSPHPSVLATVHGLGSSTSAAFRTIGPMVAGHWFADGIRSGMVGWAWWMVALVAFAGFVASWWVKNGSGHQILLEGEKREGVEPARPRN</sequence>
<feature type="transmembrane region" description="Helical" evidence="6">
    <location>
        <begin position="79"/>
        <end position="100"/>
    </location>
</feature>
<feature type="transmembrane region" description="Helical" evidence="6">
    <location>
        <begin position="176"/>
        <end position="197"/>
    </location>
</feature>
<dbReference type="GO" id="GO:0022857">
    <property type="term" value="F:transmembrane transporter activity"/>
    <property type="evidence" value="ECO:0007669"/>
    <property type="project" value="InterPro"/>
</dbReference>
<gene>
    <name evidence="8" type="ORF">GOMPHAMPRED_006564</name>
</gene>
<evidence type="ECO:0000256" key="1">
    <source>
        <dbReference type="ARBA" id="ARBA00004141"/>
    </source>
</evidence>
<keyword evidence="9" id="KW-1185">Reference proteome</keyword>
<feature type="transmembrane region" description="Helical" evidence="6">
    <location>
        <begin position="151"/>
        <end position="170"/>
    </location>
</feature>
<organism evidence="8 9">
    <name type="scientific">Gomphillus americanus</name>
    <dbReference type="NCBI Taxonomy" id="1940652"/>
    <lineage>
        <taxon>Eukaryota</taxon>
        <taxon>Fungi</taxon>
        <taxon>Dikarya</taxon>
        <taxon>Ascomycota</taxon>
        <taxon>Pezizomycotina</taxon>
        <taxon>Lecanoromycetes</taxon>
        <taxon>OSLEUM clade</taxon>
        <taxon>Ostropomycetidae</taxon>
        <taxon>Ostropales</taxon>
        <taxon>Graphidaceae</taxon>
        <taxon>Gomphilloideae</taxon>
        <taxon>Gomphillus</taxon>
    </lineage>
</organism>
<dbReference type="Proteomes" id="UP000664169">
    <property type="component" value="Unassembled WGS sequence"/>
</dbReference>
<protein>
    <recommendedName>
        <fullName evidence="7">Major facilitator superfamily (MFS) profile domain-containing protein</fullName>
    </recommendedName>
</protein>
<name>A0A8H3FUB9_9LECA</name>
<evidence type="ECO:0000256" key="2">
    <source>
        <dbReference type="ARBA" id="ARBA00022448"/>
    </source>
</evidence>
<keyword evidence="5 6" id="KW-0472">Membrane</keyword>
<proteinExistence type="predicted"/>
<feature type="domain" description="Major facilitator superfamily (MFS) profile" evidence="7">
    <location>
        <begin position="78"/>
        <end position="579"/>
    </location>
</feature>
<dbReference type="InterPro" id="IPR036259">
    <property type="entry name" value="MFS_trans_sf"/>
</dbReference>
<dbReference type="Gene3D" id="1.20.1250.20">
    <property type="entry name" value="MFS general substrate transporter like domains"/>
    <property type="match status" value="1"/>
</dbReference>
<comment type="caution">
    <text evidence="8">The sequence shown here is derived from an EMBL/GenBank/DDBJ whole genome shotgun (WGS) entry which is preliminary data.</text>
</comment>
<dbReference type="AlphaFoldDB" id="A0A8H3FUB9"/>
<evidence type="ECO:0000256" key="6">
    <source>
        <dbReference type="SAM" id="Phobius"/>
    </source>
</evidence>
<evidence type="ECO:0000313" key="8">
    <source>
        <dbReference type="EMBL" id="CAF9932396.1"/>
    </source>
</evidence>
<dbReference type="InterPro" id="IPR011701">
    <property type="entry name" value="MFS"/>
</dbReference>
<accession>A0A8H3FUB9</accession>
<feature type="transmembrane region" description="Helical" evidence="6">
    <location>
        <begin position="477"/>
        <end position="496"/>
    </location>
</feature>
<feature type="transmembrane region" description="Helical" evidence="6">
    <location>
        <begin position="209"/>
        <end position="232"/>
    </location>
</feature>
<feature type="transmembrane region" description="Helical" evidence="6">
    <location>
        <begin position="364"/>
        <end position="388"/>
    </location>
</feature>
<evidence type="ECO:0000256" key="4">
    <source>
        <dbReference type="ARBA" id="ARBA00022989"/>
    </source>
</evidence>
<evidence type="ECO:0000313" key="9">
    <source>
        <dbReference type="Proteomes" id="UP000664169"/>
    </source>
</evidence>
<dbReference type="Pfam" id="PF07690">
    <property type="entry name" value="MFS_1"/>
    <property type="match status" value="1"/>
</dbReference>
<feature type="transmembrane region" description="Helical" evidence="6">
    <location>
        <begin position="120"/>
        <end position="139"/>
    </location>
</feature>